<dbReference type="Gene3D" id="3.40.1190.20">
    <property type="match status" value="1"/>
</dbReference>
<keyword evidence="11 12" id="KW-0119">Carbohydrate metabolism</keyword>
<gene>
    <name evidence="14" type="ORF">PEVE_00022038</name>
</gene>
<evidence type="ECO:0000256" key="1">
    <source>
        <dbReference type="ARBA" id="ARBA00005380"/>
    </source>
</evidence>
<dbReference type="PANTHER" id="PTHR10584:SF166">
    <property type="entry name" value="RIBOKINASE"/>
    <property type="match status" value="1"/>
</dbReference>
<comment type="pathway">
    <text evidence="12">Carbohydrate metabolism; D-ribose degradation; D-ribose 5-phosphate from beta-D-ribopyranose: step 2/2.</text>
</comment>
<comment type="subunit">
    <text evidence="12">Homodimer.</text>
</comment>
<comment type="activity regulation">
    <text evidence="12">Activated by a monovalent cation that binds near, but not in, the active site. The most likely occupant of the site in vivo is potassium. Ion binding induces a conformational change that may alter substrate affinity.</text>
</comment>
<evidence type="ECO:0000256" key="10">
    <source>
        <dbReference type="ARBA" id="ARBA00022958"/>
    </source>
</evidence>
<comment type="caution">
    <text evidence="14">The sequence shown here is derived from an EMBL/GenBank/DDBJ whole genome shotgun (WGS) entry which is preliminary data.</text>
</comment>
<organism evidence="14 15">
    <name type="scientific">Porites evermanni</name>
    <dbReference type="NCBI Taxonomy" id="104178"/>
    <lineage>
        <taxon>Eukaryota</taxon>
        <taxon>Metazoa</taxon>
        <taxon>Cnidaria</taxon>
        <taxon>Anthozoa</taxon>
        <taxon>Hexacorallia</taxon>
        <taxon>Scleractinia</taxon>
        <taxon>Fungiina</taxon>
        <taxon>Poritidae</taxon>
        <taxon>Porites</taxon>
    </lineage>
</organism>
<dbReference type="InterPro" id="IPR011611">
    <property type="entry name" value="PfkB_dom"/>
</dbReference>
<feature type="binding site" evidence="12">
    <location>
        <begin position="227"/>
        <end position="232"/>
    </location>
    <ligand>
        <name>ATP</name>
        <dbReference type="ChEBI" id="CHEBI:30616"/>
    </ligand>
</feature>
<feature type="binding site" evidence="12">
    <location>
        <position position="298"/>
    </location>
    <ligand>
        <name>K(+)</name>
        <dbReference type="ChEBI" id="CHEBI:29103"/>
    </ligand>
</feature>
<dbReference type="EMBL" id="CALNXI010000295">
    <property type="protein sequence ID" value="CAH3024226.1"/>
    <property type="molecule type" value="Genomic_DNA"/>
</dbReference>
<proteinExistence type="inferred from homology"/>
<feature type="binding site" evidence="12">
    <location>
        <position position="296"/>
    </location>
    <ligand>
        <name>K(+)</name>
        <dbReference type="ChEBI" id="CHEBI:29103"/>
    </ligand>
</feature>
<feature type="binding site" evidence="12">
    <location>
        <begin position="17"/>
        <end position="19"/>
    </location>
    <ligand>
        <name>substrate</name>
    </ligand>
</feature>
<dbReference type="NCBIfam" id="TIGR02152">
    <property type="entry name" value="D_ribokin_bact"/>
    <property type="match status" value="1"/>
</dbReference>
<accession>A0ABN8MB68</accession>
<evidence type="ECO:0000256" key="4">
    <source>
        <dbReference type="ARBA" id="ARBA00022679"/>
    </source>
</evidence>
<keyword evidence="7 12" id="KW-0418">Kinase</keyword>
<comment type="function">
    <text evidence="12">Catalyzes the phosphorylation of ribose at O-5 in a reaction requiring ATP and magnesium. The resulting D-ribose-5-phosphate can then be used either for sythesis of nucleotides, histidine, and tryptophan, or as a component of the pentose phosphate pathway.</text>
</comment>
<evidence type="ECO:0000256" key="5">
    <source>
        <dbReference type="ARBA" id="ARBA00022723"/>
    </source>
</evidence>
<comment type="catalytic activity">
    <reaction evidence="12">
        <text>D-ribose + ATP = D-ribose 5-phosphate + ADP + H(+)</text>
        <dbReference type="Rhea" id="RHEA:13697"/>
        <dbReference type="ChEBI" id="CHEBI:15378"/>
        <dbReference type="ChEBI" id="CHEBI:30616"/>
        <dbReference type="ChEBI" id="CHEBI:47013"/>
        <dbReference type="ChEBI" id="CHEBI:78346"/>
        <dbReference type="ChEBI" id="CHEBI:456216"/>
        <dbReference type="EC" id="2.7.1.15"/>
    </reaction>
</comment>
<name>A0ABN8MB68_9CNID</name>
<evidence type="ECO:0000313" key="14">
    <source>
        <dbReference type="EMBL" id="CAH3024226.1"/>
    </source>
</evidence>
<comment type="subcellular location">
    <subcellularLocation>
        <location evidence="12">Cytoplasm</location>
    </subcellularLocation>
    <subcellularLocation>
        <location evidence="12">Nucleus</location>
    </subcellularLocation>
</comment>
<dbReference type="InterPro" id="IPR011877">
    <property type="entry name" value="Ribokinase"/>
</dbReference>
<keyword evidence="12" id="KW-0963">Cytoplasm</keyword>
<evidence type="ECO:0000256" key="6">
    <source>
        <dbReference type="ARBA" id="ARBA00022741"/>
    </source>
</evidence>
<comment type="caution">
    <text evidence="12">Lacks conserved residue(s) required for the propagation of feature annotation.</text>
</comment>
<keyword evidence="9 12" id="KW-0460">Magnesium</keyword>
<dbReference type="PANTHER" id="PTHR10584">
    <property type="entry name" value="SUGAR KINASE"/>
    <property type="match status" value="1"/>
</dbReference>
<evidence type="ECO:0000256" key="7">
    <source>
        <dbReference type="ARBA" id="ARBA00022777"/>
    </source>
</evidence>
<protein>
    <recommendedName>
        <fullName evidence="3 12">Ribokinase</fullName>
        <shortName evidence="12">RK</shortName>
        <ecNumber evidence="2 12">2.7.1.15</ecNumber>
    </recommendedName>
</protein>
<evidence type="ECO:0000256" key="3">
    <source>
        <dbReference type="ARBA" id="ARBA00016943"/>
    </source>
</evidence>
<dbReference type="InterPro" id="IPR029056">
    <property type="entry name" value="Ribokinase-like"/>
</dbReference>
<keyword evidence="4 12" id="KW-0808">Transferase</keyword>
<keyword evidence="10 12" id="KW-0630">Potassium</keyword>
<feature type="binding site" evidence="12">
    <location>
        <position position="293"/>
    </location>
    <ligand>
        <name>K(+)</name>
        <dbReference type="ChEBI" id="CHEBI:29103"/>
    </ligand>
</feature>
<feature type="binding site" evidence="12">
    <location>
        <begin position="260"/>
        <end position="261"/>
    </location>
    <ligand>
        <name>ATP</name>
        <dbReference type="ChEBI" id="CHEBI:30616"/>
    </ligand>
</feature>
<feature type="binding site" evidence="12">
    <location>
        <position position="255"/>
    </location>
    <ligand>
        <name>K(+)</name>
        <dbReference type="ChEBI" id="CHEBI:29103"/>
    </ligand>
</feature>
<feature type="domain" description="Carbohydrate kinase PfkB" evidence="13">
    <location>
        <begin position="9"/>
        <end position="306"/>
    </location>
</feature>
<evidence type="ECO:0000313" key="15">
    <source>
        <dbReference type="Proteomes" id="UP001159427"/>
    </source>
</evidence>
<feature type="binding site" evidence="12">
    <location>
        <position position="191"/>
    </location>
    <ligand>
        <name>ATP</name>
        <dbReference type="ChEBI" id="CHEBI:30616"/>
    </ligand>
</feature>
<comment type="cofactor">
    <cofactor evidence="12">
        <name>Mg(2+)</name>
        <dbReference type="ChEBI" id="CHEBI:18420"/>
    </cofactor>
    <text evidence="12">Requires a divalent cation, most likely magnesium in vivo, as an electrophilic catalyst to aid phosphoryl group transfer. It is the chelate of the metal and the nucleotide that is the actual substrate.</text>
</comment>
<evidence type="ECO:0000259" key="13">
    <source>
        <dbReference type="Pfam" id="PF00294"/>
    </source>
</evidence>
<keyword evidence="5 12" id="KW-0479">Metal-binding</keyword>
<dbReference type="Pfam" id="PF00294">
    <property type="entry name" value="PfkB"/>
    <property type="match status" value="1"/>
</dbReference>
<keyword evidence="15" id="KW-1185">Reference proteome</keyword>
<feature type="binding site" evidence="12">
    <location>
        <position position="146"/>
    </location>
    <ligand>
        <name>substrate</name>
    </ligand>
</feature>
<dbReference type="InterPro" id="IPR002139">
    <property type="entry name" value="Ribo/fructo_kinase"/>
</dbReference>
<dbReference type="EC" id="2.7.1.15" evidence="2 12"/>
<feature type="active site" description="Proton acceptor" evidence="12">
    <location>
        <position position="261"/>
    </location>
</feature>
<dbReference type="PRINTS" id="PR00990">
    <property type="entry name" value="RIBOKINASE"/>
</dbReference>
<feature type="binding site" evidence="12">
    <location>
        <begin position="45"/>
        <end position="49"/>
    </location>
    <ligand>
        <name>substrate</name>
    </ligand>
</feature>
<dbReference type="PROSITE" id="PS00584">
    <property type="entry name" value="PFKB_KINASES_2"/>
    <property type="match status" value="1"/>
</dbReference>
<comment type="similarity">
    <text evidence="1">Belongs to the carbohydrate kinase pfkB family.</text>
</comment>
<keyword evidence="6 12" id="KW-0547">Nucleotide-binding</keyword>
<evidence type="ECO:0000256" key="8">
    <source>
        <dbReference type="ARBA" id="ARBA00022840"/>
    </source>
</evidence>
<evidence type="ECO:0000256" key="11">
    <source>
        <dbReference type="ARBA" id="ARBA00023277"/>
    </source>
</evidence>
<evidence type="ECO:0000256" key="12">
    <source>
        <dbReference type="HAMAP-Rule" id="MF_03215"/>
    </source>
</evidence>
<sequence length="327" mass="34856">MAGERGKFDVVVVGSCMTDLVSYVPRLPRAGETIHGTKFSMGFGGKGANQCVMAARLGAKTAMVAKVGNDSFGERYIENFKQNGVNTDHVSVTSEASTGVAPIAVNANGENSIVIVSGANDILSEDDVRNAKSVILSSSVCVCQLEINPEVTHYTLSIAKKAGVQTIFNPAPASSWLDYYYYRLSDVFCANESEAELLTGLPVKTIDDAEKAVIMLLDRGAGRVVVTLGKRGSVIGTQENPIPKHIPITPADPVDTTGAGDAFIGAMAFYMAKHSTLPFEEIVRRSGEIARATVLAPGTQISYPTRKELSPSLFNDYVPSRGRFSPV</sequence>
<feature type="binding site" evidence="12">
    <location>
        <position position="261"/>
    </location>
    <ligand>
        <name>substrate</name>
    </ligand>
</feature>
<evidence type="ECO:0000256" key="9">
    <source>
        <dbReference type="ARBA" id="ARBA00022842"/>
    </source>
</evidence>
<dbReference type="Proteomes" id="UP001159427">
    <property type="component" value="Unassembled WGS sequence"/>
</dbReference>
<dbReference type="HAMAP" id="MF_01987">
    <property type="entry name" value="Ribokinase"/>
    <property type="match status" value="1"/>
</dbReference>
<comment type="similarity">
    <text evidence="12">Belongs to the carbohydrate kinase PfkB family. Ribokinase subfamily.</text>
</comment>
<dbReference type="InterPro" id="IPR002173">
    <property type="entry name" value="Carboh/pur_kinase_PfkB_CS"/>
</dbReference>
<dbReference type="CDD" id="cd01174">
    <property type="entry name" value="ribokinase"/>
    <property type="match status" value="1"/>
</dbReference>
<feature type="binding site" evidence="12">
    <location>
        <position position="257"/>
    </location>
    <ligand>
        <name>K(+)</name>
        <dbReference type="ChEBI" id="CHEBI:29103"/>
    </ligand>
</feature>
<keyword evidence="8 12" id="KW-0067">ATP-binding</keyword>
<feature type="binding site" evidence="12">
    <location>
        <position position="302"/>
    </location>
    <ligand>
        <name>K(+)</name>
        <dbReference type="ChEBI" id="CHEBI:29103"/>
    </ligand>
</feature>
<reference evidence="14 15" key="1">
    <citation type="submission" date="2022-05" db="EMBL/GenBank/DDBJ databases">
        <authorList>
            <consortium name="Genoscope - CEA"/>
            <person name="William W."/>
        </authorList>
    </citation>
    <scope>NUCLEOTIDE SEQUENCE [LARGE SCALE GENOMIC DNA]</scope>
</reference>
<dbReference type="SUPFAM" id="SSF53613">
    <property type="entry name" value="Ribokinase-like"/>
    <property type="match status" value="1"/>
</dbReference>
<keyword evidence="12" id="KW-0539">Nucleus</keyword>
<evidence type="ECO:0000256" key="2">
    <source>
        <dbReference type="ARBA" id="ARBA00012035"/>
    </source>
</evidence>